<evidence type="ECO:0000259" key="1">
    <source>
        <dbReference type="PROSITE" id="PS00028"/>
    </source>
</evidence>
<dbReference type="InterPro" id="IPR013087">
    <property type="entry name" value="Znf_C2H2_type"/>
</dbReference>
<comment type="caution">
    <text evidence="2">The sequence shown here is derived from an EMBL/GenBank/DDBJ whole genome shotgun (WGS) entry which is preliminary data.</text>
</comment>
<protein>
    <recommendedName>
        <fullName evidence="1">C2H2-type domain-containing protein</fullName>
    </recommendedName>
</protein>
<sequence length="934" mass="102556">MHLSSFGLGYGRESTFVGRHHGGFCLNPEDVDRSNELENINIPQLVPDNVHQWINTTNIPLISLCGATNHLSTHPLFESSFSQPQYHDHVGCNSNLAPYQHQHHPQPNAFPSEDLRTFSVDALSSSSSAGSTFSPVLTDSSESLMLGSRRSWCPSPLGNKARSSEQDRRCGAFGVAVNQQLVCLGPQCQLSFQNDADLQTHFQAVHIHACSWDGCLHASFTSRKDLARHVKAEHLLICPVLECSEQPFQSKRELATHIAVEHPDCCGKDAIKKWELPPLLPVEDEVDKPLVRSEQQQQLNLGLQPAKETMNTDNKFKAVGREVIAVRAAKKRCQEQLCSVVEKKGRKNGGAPRTADSPTNLVRSRASRFAEAASFPLIFEHAILPFLVEFIPKWSGPRHVISCTRGRTPQSRRICIMTTAMLSRTRKIIIAGHVTDLLPEKFKPLVSFVFSVGQISRAARWARGLTRELPDDIVSSARNPYHFSTPCMGDSVGVRGDGLAAESTATLGPCLDVNGGAYWLVNSHPFLNAYQMLSTVDVEHPSPQDRGPCLGQGHDALSEESNFSLGRVTVTSGLDLKTTRISHDPYWEDNDLDSPLVITDWALISSNTATSASNRANILRRFPSETQAPFLEPLVKSVCTRFGGIVAGANVISSGRTSGFQRGLVCESPAYVSGEENGTGKATREWFVEEPAAPWSIGEDSWIRGGIGVEGDSGAAIVDAETNCLYGQLWGRNKYWGPGPRITFFTPAVDILDDIQEKCGLQTRPKLPQTRDDADRLAVYPSCRHCYDRRTYLDSRRSSRVSMQSMINYRGDADNDLTSIENVSELATPRDYHRGGTGVEATGSSFVMTAGSPAFGVTAASPFLGQVTSPYPQTLDIDDMGAVSDRPEFRDDVLQTTATAMGSAPKRKSIYMDDGRMLSPEYIGDQPKRKRTGN</sequence>
<dbReference type="Gene3D" id="3.30.160.60">
    <property type="entry name" value="Classic Zinc Finger"/>
    <property type="match status" value="1"/>
</dbReference>
<keyword evidence="3" id="KW-1185">Reference proteome</keyword>
<evidence type="ECO:0000313" key="2">
    <source>
        <dbReference type="EMBL" id="KAK2595566.1"/>
    </source>
</evidence>
<feature type="domain" description="C2H2-type" evidence="1">
    <location>
        <begin position="183"/>
        <end position="206"/>
    </location>
</feature>
<dbReference type="SMART" id="SM00355">
    <property type="entry name" value="ZnF_C2H2"/>
    <property type="match status" value="3"/>
</dbReference>
<proteinExistence type="predicted"/>
<evidence type="ECO:0000313" key="3">
    <source>
        <dbReference type="Proteomes" id="UP001251528"/>
    </source>
</evidence>
<organism evidence="2 3">
    <name type="scientific">Conoideocrella luteorostrata</name>
    <dbReference type="NCBI Taxonomy" id="1105319"/>
    <lineage>
        <taxon>Eukaryota</taxon>
        <taxon>Fungi</taxon>
        <taxon>Dikarya</taxon>
        <taxon>Ascomycota</taxon>
        <taxon>Pezizomycotina</taxon>
        <taxon>Sordariomycetes</taxon>
        <taxon>Hypocreomycetidae</taxon>
        <taxon>Hypocreales</taxon>
        <taxon>Clavicipitaceae</taxon>
        <taxon>Conoideocrella</taxon>
    </lineage>
</organism>
<gene>
    <name evidence="2" type="ORF">QQS21_006740</name>
</gene>
<dbReference type="Proteomes" id="UP001251528">
    <property type="component" value="Unassembled WGS sequence"/>
</dbReference>
<reference evidence="2" key="1">
    <citation type="submission" date="2023-06" db="EMBL/GenBank/DDBJ databases">
        <title>Conoideocrella luteorostrata (Hypocreales: Clavicipitaceae), a potential biocontrol fungus for elongate hemlock scale in United States Christmas tree production areas.</title>
        <authorList>
            <person name="Barrett H."/>
            <person name="Lovett B."/>
            <person name="Macias A.M."/>
            <person name="Stajich J.E."/>
            <person name="Kasson M.T."/>
        </authorList>
    </citation>
    <scope>NUCLEOTIDE SEQUENCE</scope>
    <source>
        <strain evidence="2">ARSEF 14590</strain>
    </source>
</reference>
<dbReference type="EMBL" id="JASWJB010000128">
    <property type="protein sequence ID" value="KAK2595566.1"/>
    <property type="molecule type" value="Genomic_DNA"/>
</dbReference>
<name>A0AAJ0CRE6_9HYPO</name>
<dbReference type="AlphaFoldDB" id="A0AAJ0CRE6"/>
<dbReference type="PROSITE" id="PS00028">
    <property type="entry name" value="ZINC_FINGER_C2H2_1"/>
    <property type="match status" value="1"/>
</dbReference>
<accession>A0AAJ0CRE6</accession>